<organism evidence="6 7">
    <name type="scientific">Actinopolymorpha pittospori</name>
    <dbReference type="NCBI Taxonomy" id="648752"/>
    <lineage>
        <taxon>Bacteria</taxon>
        <taxon>Bacillati</taxon>
        <taxon>Actinomycetota</taxon>
        <taxon>Actinomycetes</taxon>
        <taxon>Propionibacteriales</taxon>
        <taxon>Actinopolymorphaceae</taxon>
        <taxon>Actinopolymorpha</taxon>
    </lineage>
</organism>
<evidence type="ECO:0000256" key="3">
    <source>
        <dbReference type="ARBA" id="ARBA00023163"/>
    </source>
</evidence>
<dbReference type="SUPFAM" id="SSF48498">
    <property type="entry name" value="Tetracyclin repressor-like, C-terminal domain"/>
    <property type="match status" value="1"/>
</dbReference>
<keyword evidence="7" id="KW-1185">Reference proteome</keyword>
<evidence type="ECO:0000256" key="4">
    <source>
        <dbReference type="PROSITE-ProRule" id="PRU00335"/>
    </source>
</evidence>
<comment type="caution">
    <text evidence="6">The sequence shown here is derived from an EMBL/GenBank/DDBJ whole genome shotgun (WGS) entry which is preliminary data.</text>
</comment>
<dbReference type="AlphaFoldDB" id="A0A927MMT3"/>
<dbReference type="Proteomes" id="UP000638648">
    <property type="component" value="Unassembled WGS sequence"/>
</dbReference>
<dbReference type="InterPro" id="IPR009057">
    <property type="entry name" value="Homeodomain-like_sf"/>
</dbReference>
<evidence type="ECO:0000313" key="6">
    <source>
        <dbReference type="EMBL" id="MBE1603560.1"/>
    </source>
</evidence>
<dbReference type="SUPFAM" id="SSF46689">
    <property type="entry name" value="Homeodomain-like"/>
    <property type="match status" value="1"/>
</dbReference>
<dbReference type="EMBL" id="JADBEM010000001">
    <property type="protein sequence ID" value="MBE1603560.1"/>
    <property type="molecule type" value="Genomic_DNA"/>
</dbReference>
<keyword evidence="3" id="KW-0804">Transcription</keyword>
<accession>A0A927MMT3</accession>
<dbReference type="InterPro" id="IPR001647">
    <property type="entry name" value="HTH_TetR"/>
</dbReference>
<dbReference type="RefSeq" id="WP_192748344.1">
    <property type="nucleotide sequence ID" value="NZ_BAABJL010000066.1"/>
</dbReference>
<sequence>MARTVDRAAYAMRRGEILDVAQSLVQTRGYEQMSIQDVLSELDMSKGALYHYFRSKQDLLAGIVDRMADQVRARLASVAEDPHLDALDKLNQIFQALAGWKVQRRDQLIALLRAWCSDGNALMRQKARAGITDRLAPLFELVIEQGVEDGSFTLSVDVGFGRVLVSLIHELNDRLGDLFLAHEAGTSDPAAIEQNVAAYTTAVERILGVAEGSVTLVDLTVLRAWFDPH</sequence>
<dbReference type="Pfam" id="PF00440">
    <property type="entry name" value="TetR_N"/>
    <property type="match status" value="1"/>
</dbReference>
<evidence type="ECO:0000313" key="7">
    <source>
        <dbReference type="Proteomes" id="UP000638648"/>
    </source>
</evidence>
<dbReference type="PROSITE" id="PS50977">
    <property type="entry name" value="HTH_TETR_2"/>
    <property type="match status" value="1"/>
</dbReference>
<dbReference type="PANTHER" id="PTHR47506">
    <property type="entry name" value="TRANSCRIPTIONAL REGULATORY PROTEIN"/>
    <property type="match status" value="1"/>
</dbReference>
<dbReference type="Gene3D" id="1.10.357.10">
    <property type="entry name" value="Tetracycline Repressor, domain 2"/>
    <property type="match status" value="1"/>
</dbReference>
<dbReference type="InterPro" id="IPR036271">
    <property type="entry name" value="Tet_transcr_reg_TetR-rel_C_sf"/>
</dbReference>
<reference evidence="6" key="1">
    <citation type="submission" date="2020-10" db="EMBL/GenBank/DDBJ databases">
        <title>Sequencing the genomes of 1000 actinobacteria strains.</title>
        <authorList>
            <person name="Klenk H.-P."/>
        </authorList>
    </citation>
    <scope>NUCLEOTIDE SEQUENCE</scope>
    <source>
        <strain evidence="6">DSM 45354</strain>
    </source>
</reference>
<evidence type="ECO:0000256" key="1">
    <source>
        <dbReference type="ARBA" id="ARBA00023015"/>
    </source>
</evidence>
<gene>
    <name evidence="6" type="ORF">HEB94_000408</name>
</gene>
<dbReference type="GO" id="GO:0003677">
    <property type="term" value="F:DNA binding"/>
    <property type="evidence" value="ECO:0007669"/>
    <property type="project" value="UniProtKB-UniRule"/>
</dbReference>
<feature type="DNA-binding region" description="H-T-H motif" evidence="4">
    <location>
        <begin position="34"/>
        <end position="53"/>
    </location>
</feature>
<proteinExistence type="predicted"/>
<evidence type="ECO:0000259" key="5">
    <source>
        <dbReference type="PROSITE" id="PS50977"/>
    </source>
</evidence>
<dbReference type="PANTHER" id="PTHR47506:SF1">
    <property type="entry name" value="HTH-TYPE TRANSCRIPTIONAL REGULATOR YJDC"/>
    <property type="match status" value="1"/>
</dbReference>
<dbReference type="PRINTS" id="PR00455">
    <property type="entry name" value="HTHTETR"/>
</dbReference>
<name>A0A927MMT3_9ACTN</name>
<keyword evidence="1" id="KW-0805">Transcription regulation</keyword>
<feature type="domain" description="HTH tetR-type" evidence="5">
    <location>
        <begin position="11"/>
        <end position="71"/>
    </location>
</feature>
<evidence type="ECO:0000256" key="2">
    <source>
        <dbReference type="ARBA" id="ARBA00023125"/>
    </source>
</evidence>
<keyword evidence="2 4" id="KW-0238">DNA-binding</keyword>
<protein>
    <submittedName>
        <fullName evidence="6">AcrR family transcriptional regulator</fullName>
    </submittedName>
</protein>